<name>A0A1G8MXH4_9BURK</name>
<protein>
    <recommendedName>
        <fullName evidence="4">Flagellar FliJ protein</fullName>
    </recommendedName>
</protein>
<reference evidence="2 3" key="1">
    <citation type="submission" date="2016-10" db="EMBL/GenBank/DDBJ databases">
        <authorList>
            <person name="de Groot N.N."/>
        </authorList>
    </citation>
    <scope>NUCLEOTIDE SEQUENCE [LARGE SCALE GENOMIC DNA]</scope>
    <source>
        <strain evidence="2 3">LMG 2247</strain>
    </source>
</reference>
<dbReference type="RefSeq" id="WP_090695578.1">
    <property type="nucleotide sequence ID" value="NZ_CADERL010000038.1"/>
</dbReference>
<dbReference type="AlphaFoldDB" id="A0A1G8MXH4"/>
<feature type="coiled-coil region" evidence="1">
    <location>
        <begin position="113"/>
        <end position="140"/>
    </location>
</feature>
<dbReference type="Proteomes" id="UP000199706">
    <property type="component" value="Unassembled WGS sequence"/>
</dbReference>
<evidence type="ECO:0000313" key="3">
    <source>
        <dbReference type="Proteomes" id="UP000199706"/>
    </source>
</evidence>
<evidence type="ECO:0000256" key="1">
    <source>
        <dbReference type="SAM" id="Coils"/>
    </source>
</evidence>
<sequence length="150" mass="17031">MSKRKQFDTAKVIAEVRRLQLERTRIETLRRAQAHQSEQVREHQVLAELDACLDGWRRALLAPTGLSPTLALNGAGAVASGRVAHLQAQQATRDAAARVDEKRTEMLGREHQAGVAEQRLKDARRRFQRSSEEREASRLEDMHVLYGDRL</sequence>
<dbReference type="OrthoDB" id="9133098at2"/>
<evidence type="ECO:0008006" key="4">
    <source>
        <dbReference type="Google" id="ProtNLM"/>
    </source>
</evidence>
<gene>
    <name evidence="2" type="ORF">SAMN05216466_13210</name>
</gene>
<evidence type="ECO:0000313" key="2">
    <source>
        <dbReference type="EMBL" id="SDI72584.1"/>
    </source>
</evidence>
<keyword evidence="1" id="KW-0175">Coiled coil</keyword>
<dbReference type="EMBL" id="FNCJ01000032">
    <property type="protein sequence ID" value="SDI72584.1"/>
    <property type="molecule type" value="Genomic_DNA"/>
</dbReference>
<accession>A0A1G8MXH4</accession>
<proteinExistence type="predicted"/>
<organism evidence="2 3">
    <name type="scientific">Paraburkholderia phenazinium</name>
    <dbReference type="NCBI Taxonomy" id="60549"/>
    <lineage>
        <taxon>Bacteria</taxon>
        <taxon>Pseudomonadati</taxon>
        <taxon>Pseudomonadota</taxon>
        <taxon>Betaproteobacteria</taxon>
        <taxon>Burkholderiales</taxon>
        <taxon>Burkholderiaceae</taxon>
        <taxon>Paraburkholderia</taxon>
    </lineage>
</organism>